<comment type="caution">
    <text evidence="8">The sequence shown here is derived from an EMBL/GenBank/DDBJ whole genome shotgun (WGS) entry which is preliminary data.</text>
</comment>
<dbReference type="PROSITE" id="PS50893">
    <property type="entry name" value="ABC_TRANSPORTER_2"/>
    <property type="match status" value="1"/>
</dbReference>
<proteinExistence type="predicted"/>
<evidence type="ECO:0000313" key="8">
    <source>
        <dbReference type="EMBL" id="MBE5038215.1"/>
    </source>
</evidence>
<dbReference type="PROSITE" id="PS00211">
    <property type="entry name" value="ABC_TRANSPORTER_1"/>
    <property type="match status" value="1"/>
</dbReference>
<keyword evidence="9" id="KW-1185">Reference proteome</keyword>
<protein>
    <submittedName>
        <fullName evidence="8">ATP-binding cassette domain-containing protein</fullName>
    </submittedName>
</protein>
<reference evidence="8 9" key="1">
    <citation type="submission" date="2020-10" db="EMBL/GenBank/DDBJ databases">
        <title>ChiBAC.</title>
        <authorList>
            <person name="Zenner C."/>
            <person name="Hitch T.C.A."/>
            <person name="Clavel T."/>
        </authorList>
    </citation>
    <scope>NUCLEOTIDE SEQUENCE [LARGE SCALE GENOMIC DNA]</scope>
    <source>
        <strain evidence="8 9">DSM 109015</strain>
    </source>
</reference>
<evidence type="ECO:0000256" key="1">
    <source>
        <dbReference type="ARBA" id="ARBA00004202"/>
    </source>
</evidence>
<evidence type="ECO:0000256" key="6">
    <source>
        <dbReference type="ARBA" id="ARBA00023136"/>
    </source>
</evidence>
<dbReference type="GO" id="GO:0005524">
    <property type="term" value="F:ATP binding"/>
    <property type="evidence" value="ECO:0007669"/>
    <property type="project" value="UniProtKB-KW"/>
</dbReference>
<keyword evidence="3" id="KW-1003">Cell membrane</keyword>
<dbReference type="InterPro" id="IPR017871">
    <property type="entry name" value="ABC_transporter-like_CS"/>
</dbReference>
<feature type="domain" description="ABC transporter" evidence="7">
    <location>
        <begin position="2"/>
        <end position="250"/>
    </location>
</feature>
<comment type="subcellular location">
    <subcellularLocation>
        <location evidence="1">Cell membrane</location>
        <topology evidence="1">Peripheral membrane protein</topology>
    </subcellularLocation>
</comment>
<dbReference type="SMART" id="SM00382">
    <property type="entry name" value="AAA"/>
    <property type="match status" value="1"/>
</dbReference>
<keyword evidence="6" id="KW-0472">Membrane</keyword>
<dbReference type="InterPro" id="IPR027417">
    <property type="entry name" value="P-loop_NTPase"/>
</dbReference>
<evidence type="ECO:0000256" key="4">
    <source>
        <dbReference type="ARBA" id="ARBA00022741"/>
    </source>
</evidence>
<evidence type="ECO:0000313" key="9">
    <source>
        <dbReference type="Proteomes" id="UP000768567"/>
    </source>
</evidence>
<evidence type="ECO:0000256" key="5">
    <source>
        <dbReference type="ARBA" id="ARBA00022840"/>
    </source>
</evidence>
<keyword evidence="5 8" id="KW-0067">ATP-binding</keyword>
<name>A0ABR9R625_9FIRM</name>
<dbReference type="InterPro" id="IPR050166">
    <property type="entry name" value="ABC_transporter_ATP-bind"/>
</dbReference>
<keyword evidence="4" id="KW-0547">Nucleotide-binding</keyword>
<dbReference type="InterPro" id="IPR003439">
    <property type="entry name" value="ABC_transporter-like_ATP-bd"/>
</dbReference>
<dbReference type="EMBL" id="JADCKC010000003">
    <property type="protein sequence ID" value="MBE5038215.1"/>
    <property type="molecule type" value="Genomic_DNA"/>
</dbReference>
<dbReference type="InterPro" id="IPR003593">
    <property type="entry name" value="AAA+_ATPase"/>
</dbReference>
<evidence type="ECO:0000259" key="7">
    <source>
        <dbReference type="PROSITE" id="PS50893"/>
    </source>
</evidence>
<dbReference type="RefSeq" id="WP_193502231.1">
    <property type="nucleotide sequence ID" value="NZ_JADCKC010000003.1"/>
</dbReference>
<sequence length="272" mass="29676">MLELRQVKKTFNPGTVNEKKALTGIDLKLERGDFVTIVGSNGAGKSTLFNAIAGSFIPDSGSIVLDGKDITFWPDYKRSKTIGRLFQDPLKGTAPSMTIEENLALAYLRASGHTSPFSRISKTERELFRSRLAALDLGLEDRMKQPVGLLSGGQRQALTLLMATLVTPKLLLLDEHTAALDPATADKVLALTRSIVAENNITCLMITHNMHAALELGNRTIMMDAGHIVLDIGGEERDHMTVDGLLERFARDAGHKLDNDRILLSKTQTAAD</sequence>
<keyword evidence="2" id="KW-0813">Transport</keyword>
<dbReference type="Gene3D" id="3.40.50.300">
    <property type="entry name" value="P-loop containing nucleotide triphosphate hydrolases"/>
    <property type="match status" value="1"/>
</dbReference>
<dbReference type="PANTHER" id="PTHR42788">
    <property type="entry name" value="TAURINE IMPORT ATP-BINDING PROTEIN-RELATED"/>
    <property type="match status" value="1"/>
</dbReference>
<dbReference type="Pfam" id="PF00005">
    <property type="entry name" value="ABC_tran"/>
    <property type="match status" value="1"/>
</dbReference>
<organism evidence="8 9">
    <name type="scientific">Gemmiger gallinarum</name>
    <dbReference type="NCBI Taxonomy" id="2779354"/>
    <lineage>
        <taxon>Bacteria</taxon>
        <taxon>Bacillati</taxon>
        <taxon>Bacillota</taxon>
        <taxon>Clostridia</taxon>
        <taxon>Eubacteriales</taxon>
        <taxon>Gemmiger</taxon>
    </lineage>
</organism>
<dbReference type="SUPFAM" id="SSF52540">
    <property type="entry name" value="P-loop containing nucleoside triphosphate hydrolases"/>
    <property type="match status" value="1"/>
</dbReference>
<evidence type="ECO:0000256" key="3">
    <source>
        <dbReference type="ARBA" id="ARBA00022475"/>
    </source>
</evidence>
<gene>
    <name evidence="8" type="ORF">INF35_10500</name>
</gene>
<dbReference type="Proteomes" id="UP000768567">
    <property type="component" value="Unassembled WGS sequence"/>
</dbReference>
<evidence type="ECO:0000256" key="2">
    <source>
        <dbReference type="ARBA" id="ARBA00022448"/>
    </source>
</evidence>
<dbReference type="PANTHER" id="PTHR42788:SF7">
    <property type="entry name" value="NITRATE ABC TRANSPORTER ATP-BINDING PROTEIN"/>
    <property type="match status" value="1"/>
</dbReference>
<accession>A0ABR9R625</accession>